<sequence>PSSQMVSHTLTSTFLLVELVLSSASLIASLAVISAQYQSEPLDSVREFPQWEWVVYCLLALSTVVSSVAALFSLANNSSKFFLFLHFIFIGCVTIAIGRNLFSLIFNPSFSDFNWFIGIGALVPLQLFLLVALLFEFRTLHSHC</sequence>
<keyword evidence="3" id="KW-1185">Reference proteome</keyword>
<feature type="transmembrane region" description="Helical" evidence="1">
    <location>
        <begin position="53"/>
        <end position="74"/>
    </location>
</feature>
<keyword evidence="1" id="KW-0472">Membrane</keyword>
<evidence type="ECO:0000313" key="3">
    <source>
        <dbReference type="Proteomes" id="UP001432322"/>
    </source>
</evidence>
<feature type="transmembrane region" description="Helical" evidence="1">
    <location>
        <begin position="81"/>
        <end position="101"/>
    </location>
</feature>
<keyword evidence="1" id="KW-1133">Transmembrane helix</keyword>
<feature type="transmembrane region" description="Helical" evidence="1">
    <location>
        <begin position="113"/>
        <end position="135"/>
    </location>
</feature>
<dbReference type="Proteomes" id="UP001432322">
    <property type="component" value="Unassembled WGS sequence"/>
</dbReference>
<keyword evidence="1" id="KW-0812">Transmembrane</keyword>
<comment type="caution">
    <text evidence="2">The sequence shown here is derived from an EMBL/GenBank/DDBJ whole genome shotgun (WGS) entry which is preliminary data.</text>
</comment>
<reference evidence="2" key="1">
    <citation type="submission" date="2023-10" db="EMBL/GenBank/DDBJ databases">
        <title>Genome assembly of Pristionchus species.</title>
        <authorList>
            <person name="Yoshida K."/>
            <person name="Sommer R.J."/>
        </authorList>
    </citation>
    <scope>NUCLEOTIDE SEQUENCE</scope>
    <source>
        <strain evidence="2">RS5133</strain>
    </source>
</reference>
<evidence type="ECO:0000256" key="1">
    <source>
        <dbReference type="SAM" id="Phobius"/>
    </source>
</evidence>
<dbReference type="AlphaFoldDB" id="A0AAV5V6L3"/>
<name>A0AAV5V6L3_9BILA</name>
<accession>A0AAV5V6L3</accession>
<protein>
    <submittedName>
        <fullName evidence="2">Uncharacterized protein</fullName>
    </submittedName>
</protein>
<evidence type="ECO:0000313" key="2">
    <source>
        <dbReference type="EMBL" id="GMT14376.1"/>
    </source>
</evidence>
<organism evidence="2 3">
    <name type="scientific">Pristionchus fissidentatus</name>
    <dbReference type="NCBI Taxonomy" id="1538716"/>
    <lineage>
        <taxon>Eukaryota</taxon>
        <taxon>Metazoa</taxon>
        <taxon>Ecdysozoa</taxon>
        <taxon>Nematoda</taxon>
        <taxon>Chromadorea</taxon>
        <taxon>Rhabditida</taxon>
        <taxon>Rhabditina</taxon>
        <taxon>Diplogasteromorpha</taxon>
        <taxon>Diplogasteroidea</taxon>
        <taxon>Neodiplogasteridae</taxon>
        <taxon>Pristionchus</taxon>
    </lineage>
</organism>
<feature type="transmembrane region" description="Helical" evidence="1">
    <location>
        <begin position="12"/>
        <end position="33"/>
    </location>
</feature>
<gene>
    <name evidence="2" type="ORF">PFISCL1PPCAC_5673</name>
</gene>
<feature type="non-terminal residue" evidence="2">
    <location>
        <position position="1"/>
    </location>
</feature>
<proteinExistence type="predicted"/>
<dbReference type="EMBL" id="BTSY01000002">
    <property type="protein sequence ID" value="GMT14376.1"/>
    <property type="molecule type" value="Genomic_DNA"/>
</dbReference>